<evidence type="ECO:0000313" key="3">
    <source>
        <dbReference type="EMBL" id="KAF1983324.1"/>
    </source>
</evidence>
<sequence>MTVDPFCCLETGAFVQPTKSFYAFDIPVEHWQLRHNISSSQPDVLYFASESNLFSLNTATKTRTLVATLPFKIRCTASGYGWICAGGGEQGQFAVVKLDGTSCPAAEVDATLPLEFNSRDAGRPHSASPKVKIEDISSDIINSISVHCLWPLDRSGATDPEVVALFTSNDKTVRIYSLTYDRDAVILDLPFAINHATISPDGQMLVAVGDFNQAYFYERLISEDPLDNKPNERSQTIRTTFENINILRLHVPRDSKTFGYFSTAWSPSGRVCAVASECGYITLYDTTRIKSAEVADDAIIDIVGSSRPDGQPGPGSVRSMIFSPQPWDFLIWAEDHGRVCIADLREGAKVRQVLHLDLEDPSLYKVDVEDYANSLQSELRILDQDADFIRRYRRALDADNATMGTNLSGRLREGATERRLQRMLSGGPHENEPHGLTHEERQILETLRTTRQREEERNNNGTGTPRSIHYSPTLFEGNGERRSASPWTGEPPALQAGSGVSLPSLAALREFLRQHELEQDQQRYLPRRQASIVLGNDSASNSSNSRAPSSSRSALPAHARTAEALPLSDPWHTIEAAMAARAPSLAASASEIQNHRLRREHMLREARLLARYNDNVSLIRHAQHAHNPAWGLRSQGLAMGNDGRKLWVGSERGIFEYDMNLLGRMSWPAIQCR</sequence>
<evidence type="ECO:0000256" key="1">
    <source>
        <dbReference type="SAM" id="MobiDB-lite"/>
    </source>
</evidence>
<dbReference type="AlphaFoldDB" id="A0A6G1GR88"/>
<proteinExistence type="predicted"/>
<dbReference type="OrthoDB" id="418169at2759"/>
<feature type="region of interest" description="Disordered" evidence="1">
    <location>
        <begin position="448"/>
        <end position="498"/>
    </location>
</feature>
<gene>
    <name evidence="3" type="ORF">K402DRAFT_407008</name>
</gene>
<dbReference type="InterPro" id="IPR036322">
    <property type="entry name" value="WD40_repeat_dom_sf"/>
</dbReference>
<dbReference type="Pfam" id="PF10313">
    <property type="entry name" value="DUF2415"/>
    <property type="match status" value="1"/>
</dbReference>
<organism evidence="3 4">
    <name type="scientific">Aulographum hederae CBS 113979</name>
    <dbReference type="NCBI Taxonomy" id="1176131"/>
    <lineage>
        <taxon>Eukaryota</taxon>
        <taxon>Fungi</taxon>
        <taxon>Dikarya</taxon>
        <taxon>Ascomycota</taxon>
        <taxon>Pezizomycotina</taxon>
        <taxon>Dothideomycetes</taxon>
        <taxon>Pleosporomycetidae</taxon>
        <taxon>Aulographales</taxon>
        <taxon>Aulographaceae</taxon>
    </lineage>
</organism>
<keyword evidence="4" id="KW-1185">Reference proteome</keyword>
<reference evidence="3" key="1">
    <citation type="journal article" date="2020" name="Stud. Mycol.">
        <title>101 Dothideomycetes genomes: a test case for predicting lifestyles and emergence of pathogens.</title>
        <authorList>
            <person name="Haridas S."/>
            <person name="Albert R."/>
            <person name="Binder M."/>
            <person name="Bloem J."/>
            <person name="Labutti K."/>
            <person name="Salamov A."/>
            <person name="Andreopoulos B."/>
            <person name="Baker S."/>
            <person name="Barry K."/>
            <person name="Bills G."/>
            <person name="Bluhm B."/>
            <person name="Cannon C."/>
            <person name="Castanera R."/>
            <person name="Culley D."/>
            <person name="Daum C."/>
            <person name="Ezra D."/>
            <person name="Gonzalez J."/>
            <person name="Henrissat B."/>
            <person name="Kuo A."/>
            <person name="Liang C."/>
            <person name="Lipzen A."/>
            <person name="Lutzoni F."/>
            <person name="Magnuson J."/>
            <person name="Mondo S."/>
            <person name="Nolan M."/>
            <person name="Ohm R."/>
            <person name="Pangilinan J."/>
            <person name="Park H.-J."/>
            <person name="Ramirez L."/>
            <person name="Alfaro M."/>
            <person name="Sun H."/>
            <person name="Tritt A."/>
            <person name="Yoshinaga Y."/>
            <person name="Zwiers L.-H."/>
            <person name="Turgeon B."/>
            <person name="Goodwin S."/>
            <person name="Spatafora J."/>
            <person name="Crous P."/>
            <person name="Grigoriev I."/>
        </authorList>
    </citation>
    <scope>NUCLEOTIDE SEQUENCE</scope>
    <source>
        <strain evidence="3">CBS 113979</strain>
    </source>
</reference>
<protein>
    <recommendedName>
        <fullName evidence="2">DUF2415 domain-containing protein</fullName>
    </recommendedName>
</protein>
<dbReference type="PANTHER" id="PTHR43991">
    <property type="entry name" value="WD REPEAT PROTEIN (AFU_ORTHOLOGUE AFUA_8G05640)-RELATED"/>
    <property type="match status" value="1"/>
</dbReference>
<accession>A0A6G1GR88</accession>
<dbReference type="Gene3D" id="2.130.10.10">
    <property type="entry name" value="YVTN repeat-like/Quinoprotein amine dehydrogenase"/>
    <property type="match status" value="1"/>
</dbReference>
<dbReference type="EMBL" id="ML977176">
    <property type="protein sequence ID" value="KAF1983324.1"/>
    <property type="molecule type" value="Genomic_DNA"/>
</dbReference>
<dbReference type="PANTHER" id="PTHR43991:SF9">
    <property type="entry name" value="DUF2415 DOMAIN-CONTAINING PROTEIN"/>
    <property type="match status" value="1"/>
</dbReference>
<name>A0A6G1GR88_9PEZI</name>
<evidence type="ECO:0000313" key="4">
    <source>
        <dbReference type="Proteomes" id="UP000800041"/>
    </source>
</evidence>
<feature type="domain" description="DUF2415" evidence="2">
    <location>
        <begin position="315"/>
        <end position="355"/>
    </location>
</feature>
<feature type="compositionally biased region" description="Low complexity" evidence="1">
    <location>
        <begin position="538"/>
        <end position="557"/>
    </location>
</feature>
<dbReference type="InterPro" id="IPR015943">
    <property type="entry name" value="WD40/YVTN_repeat-like_dom_sf"/>
</dbReference>
<dbReference type="Proteomes" id="UP000800041">
    <property type="component" value="Unassembled WGS sequence"/>
</dbReference>
<evidence type="ECO:0000259" key="2">
    <source>
        <dbReference type="Pfam" id="PF10313"/>
    </source>
</evidence>
<dbReference type="SUPFAM" id="SSF50978">
    <property type="entry name" value="WD40 repeat-like"/>
    <property type="match status" value="1"/>
</dbReference>
<dbReference type="InterPro" id="IPR019417">
    <property type="entry name" value="DUF2415"/>
</dbReference>
<feature type="region of interest" description="Disordered" evidence="1">
    <location>
        <begin position="535"/>
        <end position="557"/>
    </location>
</feature>